<organism evidence="2 3">
    <name type="scientific">Luteimonas galliterrae</name>
    <dbReference type="NCBI Taxonomy" id="2940486"/>
    <lineage>
        <taxon>Bacteria</taxon>
        <taxon>Pseudomonadati</taxon>
        <taxon>Pseudomonadota</taxon>
        <taxon>Gammaproteobacteria</taxon>
        <taxon>Lysobacterales</taxon>
        <taxon>Lysobacteraceae</taxon>
        <taxon>Luteimonas</taxon>
    </lineage>
</organism>
<dbReference type="Proteomes" id="UP001431217">
    <property type="component" value="Unassembled WGS sequence"/>
</dbReference>
<dbReference type="PANTHER" id="PTHR37811:SF2">
    <property type="entry name" value="ABM DOMAIN-CONTAINING PROTEIN"/>
    <property type="match status" value="1"/>
</dbReference>
<dbReference type="InterPro" id="IPR052936">
    <property type="entry name" value="Jasmonate_Hydroxylase-like"/>
</dbReference>
<dbReference type="RefSeq" id="WP_249473246.1">
    <property type="nucleotide sequence ID" value="NZ_JAMBEP010000001.1"/>
</dbReference>
<feature type="domain" description="ABM" evidence="1">
    <location>
        <begin position="13"/>
        <end position="85"/>
    </location>
</feature>
<dbReference type="InterPro" id="IPR011008">
    <property type="entry name" value="Dimeric_a/b-barrel"/>
</dbReference>
<dbReference type="GO" id="GO:0004497">
    <property type="term" value="F:monooxygenase activity"/>
    <property type="evidence" value="ECO:0007669"/>
    <property type="project" value="UniProtKB-KW"/>
</dbReference>
<evidence type="ECO:0000313" key="3">
    <source>
        <dbReference type="Proteomes" id="UP001431217"/>
    </source>
</evidence>
<accession>A0ABT0MIG5</accession>
<dbReference type="InterPro" id="IPR007138">
    <property type="entry name" value="ABM_dom"/>
</dbReference>
<sequence>MTDAFAKLPPPPYYAVVFSSQRRDGDNGYGETSDRMVELARQQPGFLGVESTRGEDGFGITVAYWESEEAIKAWRLHAEHTLARERGRAEWYRHFELRIAKVERAYGWDLATGYRRATGQGDSEAKETT</sequence>
<name>A0ABT0MIG5_9GAMM</name>
<keyword evidence="3" id="KW-1185">Reference proteome</keyword>
<evidence type="ECO:0000313" key="2">
    <source>
        <dbReference type="EMBL" id="MCL1634662.1"/>
    </source>
</evidence>
<comment type="caution">
    <text evidence="2">The sequence shown here is derived from an EMBL/GenBank/DDBJ whole genome shotgun (WGS) entry which is preliminary data.</text>
</comment>
<gene>
    <name evidence="2" type="ORF">M2650_08475</name>
</gene>
<evidence type="ECO:0000259" key="1">
    <source>
        <dbReference type="Pfam" id="PF03992"/>
    </source>
</evidence>
<reference evidence="2 3" key="1">
    <citation type="submission" date="2022-05" db="EMBL/GenBank/DDBJ databases">
        <title>Luteimonas sp. SX5, whole genome shotgun sequencing project.</title>
        <authorList>
            <person name="Zhao G."/>
            <person name="Shen L."/>
        </authorList>
    </citation>
    <scope>NUCLEOTIDE SEQUENCE [LARGE SCALE GENOMIC DNA]</scope>
    <source>
        <strain evidence="2 3">SX5</strain>
    </source>
</reference>
<keyword evidence="2" id="KW-0560">Oxidoreductase</keyword>
<protein>
    <submittedName>
        <fullName evidence="2">Antibiotic biosynthesis monooxygenase</fullName>
    </submittedName>
</protein>
<dbReference type="Gene3D" id="3.30.70.100">
    <property type="match status" value="1"/>
</dbReference>
<dbReference type="PANTHER" id="PTHR37811">
    <property type="entry name" value="BLL5343 PROTEIN"/>
    <property type="match status" value="1"/>
</dbReference>
<proteinExistence type="predicted"/>
<keyword evidence="2" id="KW-0503">Monooxygenase</keyword>
<dbReference type="SUPFAM" id="SSF54909">
    <property type="entry name" value="Dimeric alpha+beta barrel"/>
    <property type="match status" value="1"/>
</dbReference>
<dbReference type="Pfam" id="PF03992">
    <property type="entry name" value="ABM"/>
    <property type="match status" value="1"/>
</dbReference>
<dbReference type="EMBL" id="JAMBEP010000001">
    <property type="protein sequence ID" value="MCL1634662.1"/>
    <property type="molecule type" value="Genomic_DNA"/>
</dbReference>